<sequence>MAENNEMDPAASTQMFRAFVAEQGNPNPAPPAEHHRSGGISPVVVGVIVVAVIAVVVAAVLAFA</sequence>
<dbReference type="RefSeq" id="WP_358356121.1">
    <property type="nucleotide sequence ID" value="NZ_JBEZFP010000053.1"/>
</dbReference>
<dbReference type="Proteomes" id="UP001551482">
    <property type="component" value="Unassembled WGS sequence"/>
</dbReference>
<evidence type="ECO:0000313" key="2">
    <source>
        <dbReference type="EMBL" id="MEU8135957.1"/>
    </source>
</evidence>
<reference evidence="2 3" key="1">
    <citation type="submission" date="2024-06" db="EMBL/GenBank/DDBJ databases">
        <title>The Natural Products Discovery Center: Release of the First 8490 Sequenced Strains for Exploring Actinobacteria Biosynthetic Diversity.</title>
        <authorList>
            <person name="Kalkreuter E."/>
            <person name="Kautsar S.A."/>
            <person name="Yang D."/>
            <person name="Bader C.D."/>
            <person name="Teijaro C.N."/>
            <person name="Fluegel L."/>
            <person name="Davis C.M."/>
            <person name="Simpson J.R."/>
            <person name="Lauterbach L."/>
            <person name="Steele A.D."/>
            <person name="Gui C."/>
            <person name="Meng S."/>
            <person name="Li G."/>
            <person name="Viehrig K."/>
            <person name="Ye F."/>
            <person name="Su P."/>
            <person name="Kiefer A.F."/>
            <person name="Nichols A."/>
            <person name="Cepeda A.J."/>
            <person name="Yan W."/>
            <person name="Fan B."/>
            <person name="Jiang Y."/>
            <person name="Adhikari A."/>
            <person name="Zheng C.-J."/>
            <person name="Schuster L."/>
            <person name="Cowan T.M."/>
            <person name="Smanski M.J."/>
            <person name="Chevrette M.G."/>
            <person name="De Carvalho L.P.S."/>
            <person name="Shen B."/>
        </authorList>
    </citation>
    <scope>NUCLEOTIDE SEQUENCE [LARGE SCALE GENOMIC DNA]</scope>
    <source>
        <strain evidence="2 3">NPDC048946</strain>
    </source>
</reference>
<keyword evidence="1" id="KW-1133">Transmembrane helix</keyword>
<evidence type="ECO:0000256" key="1">
    <source>
        <dbReference type="SAM" id="Phobius"/>
    </source>
</evidence>
<keyword evidence="1" id="KW-0812">Transmembrane</keyword>
<name>A0ABV3DKJ3_9ACTN</name>
<accession>A0ABV3DKJ3</accession>
<feature type="transmembrane region" description="Helical" evidence="1">
    <location>
        <begin position="40"/>
        <end position="63"/>
    </location>
</feature>
<dbReference type="EMBL" id="JBEZFP010000053">
    <property type="protein sequence ID" value="MEU8135957.1"/>
    <property type="molecule type" value="Genomic_DNA"/>
</dbReference>
<proteinExistence type="predicted"/>
<evidence type="ECO:0000313" key="3">
    <source>
        <dbReference type="Proteomes" id="UP001551482"/>
    </source>
</evidence>
<keyword evidence="3" id="KW-1185">Reference proteome</keyword>
<comment type="caution">
    <text evidence="2">The sequence shown here is derived from an EMBL/GenBank/DDBJ whole genome shotgun (WGS) entry which is preliminary data.</text>
</comment>
<gene>
    <name evidence="2" type="ORF">AB0C36_20875</name>
</gene>
<organism evidence="2 3">
    <name type="scientific">Streptodolium elevatio</name>
    <dbReference type="NCBI Taxonomy" id="3157996"/>
    <lineage>
        <taxon>Bacteria</taxon>
        <taxon>Bacillati</taxon>
        <taxon>Actinomycetota</taxon>
        <taxon>Actinomycetes</taxon>
        <taxon>Kitasatosporales</taxon>
        <taxon>Streptomycetaceae</taxon>
        <taxon>Streptodolium</taxon>
    </lineage>
</organism>
<keyword evidence="1" id="KW-0472">Membrane</keyword>
<protein>
    <submittedName>
        <fullName evidence="2">Uncharacterized protein</fullName>
    </submittedName>
</protein>